<evidence type="ECO:0000256" key="1">
    <source>
        <dbReference type="SAM" id="MobiDB-lite"/>
    </source>
</evidence>
<feature type="compositionally biased region" description="Low complexity" evidence="1">
    <location>
        <begin position="66"/>
        <end position="82"/>
    </location>
</feature>
<evidence type="ECO:0000313" key="3">
    <source>
        <dbReference type="EMBL" id="TID25531.1"/>
    </source>
</evidence>
<proteinExistence type="predicted"/>
<protein>
    <recommendedName>
        <fullName evidence="2">PX domain-containing protein</fullName>
    </recommendedName>
</protein>
<dbReference type="Gene3D" id="1.20.1270.60">
    <property type="entry name" value="Arfaptin homology (AH) domain/BAR domain"/>
    <property type="match status" value="1"/>
</dbReference>
<dbReference type="Proteomes" id="UP000307173">
    <property type="component" value="Unassembled WGS sequence"/>
</dbReference>
<dbReference type="GO" id="GO:0032266">
    <property type="term" value="F:phosphatidylinositol-3-phosphate binding"/>
    <property type="evidence" value="ECO:0007669"/>
    <property type="project" value="TreeGrafter"/>
</dbReference>
<dbReference type="GO" id="GO:0006886">
    <property type="term" value="P:intracellular protein transport"/>
    <property type="evidence" value="ECO:0007669"/>
    <property type="project" value="TreeGrafter"/>
</dbReference>
<feature type="compositionally biased region" description="Polar residues" evidence="1">
    <location>
        <begin position="54"/>
        <end position="65"/>
    </location>
</feature>
<feature type="region of interest" description="Disordered" evidence="1">
    <location>
        <begin position="1"/>
        <end position="82"/>
    </location>
</feature>
<feature type="compositionally biased region" description="Polar residues" evidence="1">
    <location>
        <begin position="23"/>
        <end position="44"/>
    </location>
</feature>
<feature type="compositionally biased region" description="Polar residues" evidence="1">
    <location>
        <begin position="512"/>
        <end position="524"/>
    </location>
</feature>
<dbReference type="PANTHER" id="PTHR47433">
    <property type="entry name" value="VACUOLAR PROTEIN SORTING-ASSOCIATED PROTEIN 17"/>
    <property type="match status" value="1"/>
</dbReference>
<sequence length="547" mass="63283">MSSVVPYDPDDFDNNPFADDSSEITSSLISQPISAEQVSQNPDGTGNLDRHLTDTYNPSNTTDAGNISGNTNSNTSPSTATTEVSEFNDYPTEMDLKKYLPERYHQGKFRLIIRIQEIESNGDQVKNPIFKFNAKIHKLGGFKKETYRNVRRTYKELESFYKYLMINNVEVFVPAIPTITTLYTPMTPEYIMSVTTTFQDWFNRICANPILIKNKEFALLFEQNDFSYVPSKTKPSSNSVIATGLKRKTLKQFQPPYDSCEYLARYRPLIKEIHLSCQKLLEKLERALKYQRQYAYYNNEFITLMGELSEIEPSEEMAKLWRKFHKFSSMFNEVDLIKNASLASELLRFFRQISDDTYNIKEALTNRHLLIRELLNAEEATKRKHAVITKIKMKTRIDPIQVDEAIRALEQSNVHEKELRYQVKRTTYEMLIEAKEYLEYMESSTKKLFKIIAKQQILQERKKLNKLVSNRLINHQDSLGRLGREDLPDLPHVASSSDQDSWSSRTKKNYDNDSSNNVDQTTKVDLSDELSNVDAKSAAFLLAGSSF</sequence>
<dbReference type="OrthoDB" id="9976382at2759"/>
<dbReference type="GO" id="GO:0005829">
    <property type="term" value="C:cytosol"/>
    <property type="evidence" value="ECO:0007669"/>
    <property type="project" value="GOC"/>
</dbReference>
<dbReference type="InterPro" id="IPR053055">
    <property type="entry name" value="VPS17"/>
</dbReference>
<dbReference type="PANTHER" id="PTHR47433:SF1">
    <property type="entry name" value="VACUOLAR PROTEIN SORTING-ASSOCIATED PROTEIN 17"/>
    <property type="match status" value="1"/>
</dbReference>
<accession>A0A4T0WZZ9</accession>
<dbReference type="EMBL" id="SELW01000481">
    <property type="protein sequence ID" value="TID25531.1"/>
    <property type="molecule type" value="Genomic_DNA"/>
</dbReference>
<dbReference type="SMART" id="SM00312">
    <property type="entry name" value="PX"/>
    <property type="match status" value="1"/>
</dbReference>
<feature type="compositionally biased region" description="Low complexity" evidence="1">
    <location>
        <begin position="495"/>
        <end position="504"/>
    </location>
</feature>
<evidence type="ECO:0000259" key="2">
    <source>
        <dbReference type="SMART" id="SM00312"/>
    </source>
</evidence>
<dbReference type="Gene3D" id="3.30.1520.10">
    <property type="entry name" value="Phox-like domain"/>
    <property type="match status" value="1"/>
</dbReference>
<evidence type="ECO:0000313" key="4">
    <source>
        <dbReference type="Proteomes" id="UP000307173"/>
    </source>
</evidence>
<organism evidence="3 4">
    <name type="scientific">Pichia inconspicua</name>
    <dbReference type="NCBI Taxonomy" id="52247"/>
    <lineage>
        <taxon>Eukaryota</taxon>
        <taxon>Fungi</taxon>
        <taxon>Dikarya</taxon>
        <taxon>Ascomycota</taxon>
        <taxon>Saccharomycotina</taxon>
        <taxon>Pichiomycetes</taxon>
        <taxon>Pichiales</taxon>
        <taxon>Pichiaceae</taxon>
        <taxon>Pichia</taxon>
    </lineage>
</organism>
<dbReference type="GO" id="GO:0042147">
    <property type="term" value="P:retrograde transport, endosome to Golgi"/>
    <property type="evidence" value="ECO:0007669"/>
    <property type="project" value="TreeGrafter"/>
</dbReference>
<dbReference type="InterPro" id="IPR027267">
    <property type="entry name" value="AH/BAR_dom_sf"/>
</dbReference>
<comment type="caution">
    <text evidence="3">The sequence shown here is derived from an EMBL/GenBank/DDBJ whole genome shotgun (WGS) entry which is preliminary data.</text>
</comment>
<feature type="region of interest" description="Disordered" evidence="1">
    <location>
        <begin position="481"/>
        <end position="527"/>
    </location>
</feature>
<dbReference type="STRING" id="52247.A0A4T0WZZ9"/>
<dbReference type="InterPro" id="IPR036871">
    <property type="entry name" value="PX_dom_sf"/>
</dbReference>
<name>A0A4T0WZZ9_9ASCO</name>
<dbReference type="GO" id="GO:0030905">
    <property type="term" value="C:retromer, tubulation complex"/>
    <property type="evidence" value="ECO:0007669"/>
    <property type="project" value="TreeGrafter"/>
</dbReference>
<dbReference type="SUPFAM" id="SSF64268">
    <property type="entry name" value="PX domain"/>
    <property type="match status" value="1"/>
</dbReference>
<dbReference type="GO" id="GO:0005768">
    <property type="term" value="C:endosome"/>
    <property type="evidence" value="ECO:0007669"/>
    <property type="project" value="TreeGrafter"/>
</dbReference>
<feature type="domain" description="PX" evidence="2">
    <location>
        <begin position="113"/>
        <end position="224"/>
    </location>
</feature>
<keyword evidence="4" id="KW-1185">Reference proteome</keyword>
<reference evidence="3 4" key="1">
    <citation type="journal article" date="2019" name="Front. Genet.">
        <title>Whole-Genome Sequencing of the Opportunistic Yeast Pathogen Candida inconspicua Uncovers Its Hybrid Origin.</title>
        <authorList>
            <person name="Mixao V."/>
            <person name="Hansen A.P."/>
            <person name="Saus E."/>
            <person name="Boekhout T."/>
            <person name="Lass-Florl C."/>
            <person name="Gabaldon T."/>
        </authorList>
    </citation>
    <scope>NUCLEOTIDE SEQUENCE [LARGE SCALE GENOMIC DNA]</scope>
    <source>
        <strain evidence="3 4">CBS 180</strain>
    </source>
</reference>
<gene>
    <name evidence="3" type="ORF">CANINC_002921</name>
</gene>
<dbReference type="InterPro" id="IPR001683">
    <property type="entry name" value="PX_dom"/>
</dbReference>
<dbReference type="AlphaFoldDB" id="A0A4T0WZZ9"/>
<dbReference type="Pfam" id="PF00787">
    <property type="entry name" value="PX"/>
    <property type="match status" value="1"/>
</dbReference>